<dbReference type="Proteomes" id="UP001597493">
    <property type="component" value="Unassembled WGS sequence"/>
</dbReference>
<dbReference type="RefSeq" id="WP_379270416.1">
    <property type="nucleotide sequence ID" value="NZ_JBHUGT010000023.1"/>
</dbReference>
<keyword evidence="3" id="KW-1185">Reference proteome</keyword>
<evidence type="ECO:0000256" key="1">
    <source>
        <dbReference type="SAM" id="MobiDB-lite"/>
    </source>
</evidence>
<evidence type="ECO:0000313" key="2">
    <source>
        <dbReference type="EMBL" id="MFD2659730.1"/>
    </source>
</evidence>
<dbReference type="EMBL" id="JBHUMY010000006">
    <property type="protein sequence ID" value="MFD2659730.1"/>
    <property type="molecule type" value="Genomic_DNA"/>
</dbReference>
<sequence length="45" mass="5057">MPYNRSEKMNNRQNDSSINEKAAGIKLGKFAKRPPSLNGINKQLP</sequence>
<reference evidence="3" key="1">
    <citation type="journal article" date="2019" name="Int. J. Syst. Evol. Microbiol.">
        <title>The Global Catalogue of Microorganisms (GCM) 10K type strain sequencing project: providing services to taxonomists for standard genome sequencing and annotation.</title>
        <authorList>
            <consortium name="The Broad Institute Genomics Platform"/>
            <consortium name="The Broad Institute Genome Sequencing Center for Infectious Disease"/>
            <person name="Wu L."/>
            <person name="Ma J."/>
        </authorList>
    </citation>
    <scope>NUCLEOTIDE SEQUENCE [LARGE SCALE GENOMIC DNA]</scope>
    <source>
        <strain evidence="3">TISTR 1827</strain>
    </source>
</reference>
<proteinExistence type="predicted"/>
<feature type="region of interest" description="Disordered" evidence="1">
    <location>
        <begin position="1"/>
        <end position="45"/>
    </location>
</feature>
<accession>A0ABW5QU86</accession>
<name>A0ABW5QU86_9BACL</name>
<feature type="compositionally biased region" description="Basic and acidic residues" evidence="1">
    <location>
        <begin position="1"/>
        <end position="10"/>
    </location>
</feature>
<protein>
    <submittedName>
        <fullName evidence="2">Uncharacterized protein</fullName>
    </submittedName>
</protein>
<gene>
    <name evidence="2" type="ORF">ACFSW5_05545</name>
</gene>
<comment type="caution">
    <text evidence="2">The sequence shown here is derived from an EMBL/GenBank/DDBJ whole genome shotgun (WGS) entry which is preliminary data.</text>
</comment>
<organism evidence="2 3">
    <name type="scientific">Paenibacillus thailandensis</name>
    <dbReference type="NCBI Taxonomy" id="393250"/>
    <lineage>
        <taxon>Bacteria</taxon>
        <taxon>Bacillati</taxon>
        <taxon>Bacillota</taxon>
        <taxon>Bacilli</taxon>
        <taxon>Bacillales</taxon>
        <taxon>Paenibacillaceae</taxon>
        <taxon>Paenibacillus</taxon>
    </lineage>
</organism>
<evidence type="ECO:0000313" key="3">
    <source>
        <dbReference type="Proteomes" id="UP001597493"/>
    </source>
</evidence>